<proteinExistence type="predicted"/>
<reference evidence="2 3" key="1">
    <citation type="submission" date="2020-06" db="EMBL/GenBank/DDBJ databases">
        <title>Transcriptomic and genomic resources for Thalictrum thalictroides and T. hernandezii: Facilitating candidate gene discovery in an emerging model plant lineage.</title>
        <authorList>
            <person name="Arias T."/>
            <person name="Riano-Pachon D.M."/>
            <person name="Di Stilio V.S."/>
        </authorList>
    </citation>
    <scope>NUCLEOTIDE SEQUENCE [LARGE SCALE GENOMIC DNA]</scope>
    <source>
        <strain evidence="3">cv. WT478/WT964</strain>
        <tissue evidence="2">Leaves</tissue>
    </source>
</reference>
<evidence type="ECO:0000313" key="3">
    <source>
        <dbReference type="Proteomes" id="UP000554482"/>
    </source>
</evidence>
<organism evidence="2 3">
    <name type="scientific">Thalictrum thalictroides</name>
    <name type="common">Rue-anemone</name>
    <name type="synonym">Anemone thalictroides</name>
    <dbReference type="NCBI Taxonomy" id="46969"/>
    <lineage>
        <taxon>Eukaryota</taxon>
        <taxon>Viridiplantae</taxon>
        <taxon>Streptophyta</taxon>
        <taxon>Embryophyta</taxon>
        <taxon>Tracheophyta</taxon>
        <taxon>Spermatophyta</taxon>
        <taxon>Magnoliopsida</taxon>
        <taxon>Ranunculales</taxon>
        <taxon>Ranunculaceae</taxon>
        <taxon>Thalictroideae</taxon>
        <taxon>Thalictrum</taxon>
    </lineage>
</organism>
<dbReference type="Proteomes" id="UP000554482">
    <property type="component" value="Unassembled WGS sequence"/>
</dbReference>
<feature type="chain" id="PRO_5029460702" description="Secreted protein" evidence="1">
    <location>
        <begin position="21"/>
        <end position="67"/>
    </location>
</feature>
<evidence type="ECO:0008006" key="4">
    <source>
        <dbReference type="Google" id="ProtNLM"/>
    </source>
</evidence>
<sequence length="67" mass="7786">MIKFHYKLLFVPFLCIPSVSDTSQSVCHIAVYYSSGLCVPMYTKDYFSYNDLSSHNKVMQFSVKMMN</sequence>
<evidence type="ECO:0000256" key="1">
    <source>
        <dbReference type="SAM" id="SignalP"/>
    </source>
</evidence>
<name>A0A7J6WDM4_THATH</name>
<dbReference type="AlphaFoldDB" id="A0A7J6WDM4"/>
<protein>
    <recommendedName>
        <fullName evidence="4">Secreted protein</fullName>
    </recommendedName>
</protein>
<comment type="caution">
    <text evidence="2">The sequence shown here is derived from an EMBL/GenBank/DDBJ whole genome shotgun (WGS) entry which is preliminary data.</text>
</comment>
<keyword evidence="3" id="KW-1185">Reference proteome</keyword>
<keyword evidence="1" id="KW-0732">Signal</keyword>
<dbReference type="EMBL" id="JABWDY010018353">
    <property type="protein sequence ID" value="KAF5194710.1"/>
    <property type="molecule type" value="Genomic_DNA"/>
</dbReference>
<accession>A0A7J6WDM4</accession>
<feature type="signal peptide" evidence="1">
    <location>
        <begin position="1"/>
        <end position="20"/>
    </location>
</feature>
<gene>
    <name evidence="2" type="ORF">FRX31_015701</name>
</gene>
<evidence type="ECO:0000313" key="2">
    <source>
        <dbReference type="EMBL" id="KAF5194710.1"/>
    </source>
</evidence>